<feature type="repeat" description="ANK" evidence="11">
    <location>
        <begin position="521"/>
        <end position="553"/>
    </location>
</feature>
<dbReference type="InterPro" id="IPR005821">
    <property type="entry name" value="Ion_trans_dom"/>
</dbReference>
<feature type="domain" description="Ion transport" evidence="15">
    <location>
        <begin position="735"/>
        <end position="969"/>
    </location>
</feature>
<evidence type="ECO:0000256" key="7">
    <source>
        <dbReference type="ARBA" id="ARBA00023043"/>
    </source>
</evidence>
<evidence type="ECO:0000256" key="8">
    <source>
        <dbReference type="ARBA" id="ARBA00023065"/>
    </source>
</evidence>
<evidence type="ECO:0000256" key="9">
    <source>
        <dbReference type="ARBA" id="ARBA00023136"/>
    </source>
</evidence>
<reference evidence="16" key="1">
    <citation type="submission" date="2019-08" db="EMBL/GenBank/DDBJ databases">
        <title>The improved chromosome-level genome for the pearl oyster Pinctada fucata martensii using PacBio sequencing and Hi-C.</title>
        <authorList>
            <person name="Zheng Z."/>
        </authorList>
    </citation>
    <scope>NUCLEOTIDE SEQUENCE</scope>
    <source>
        <strain evidence="16">ZZ-2019</strain>
        <tissue evidence="16">Adductor muscle</tissue>
    </source>
</reference>
<organism evidence="16 17">
    <name type="scientific">Pinctada imbricata</name>
    <name type="common">Atlantic pearl-oyster</name>
    <name type="synonym">Pinctada martensii</name>
    <dbReference type="NCBI Taxonomy" id="66713"/>
    <lineage>
        <taxon>Eukaryota</taxon>
        <taxon>Metazoa</taxon>
        <taxon>Spiralia</taxon>
        <taxon>Lophotrochozoa</taxon>
        <taxon>Mollusca</taxon>
        <taxon>Bivalvia</taxon>
        <taxon>Autobranchia</taxon>
        <taxon>Pteriomorphia</taxon>
        <taxon>Pterioida</taxon>
        <taxon>Pterioidea</taxon>
        <taxon>Pteriidae</taxon>
        <taxon>Pinctada</taxon>
    </lineage>
</organism>
<feature type="transmembrane region" description="Helical" evidence="14">
    <location>
        <begin position="936"/>
        <end position="959"/>
    </location>
</feature>
<dbReference type="PRINTS" id="PR01415">
    <property type="entry name" value="ANKYRIN"/>
</dbReference>
<feature type="repeat" description="ANK" evidence="11">
    <location>
        <begin position="421"/>
        <end position="454"/>
    </location>
</feature>
<keyword evidence="3" id="KW-0716">Sensory transduction</keyword>
<feature type="repeat" description="ANK" evidence="11">
    <location>
        <begin position="286"/>
        <end position="318"/>
    </location>
</feature>
<keyword evidence="9 14" id="KW-0472">Membrane</keyword>
<dbReference type="Gene3D" id="1.25.40.20">
    <property type="entry name" value="Ankyrin repeat-containing domain"/>
    <property type="match status" value="6"/>
</dbReference>
<keyword evidence="12" id="KW-0175">Coiled coil</keyword>
<feature type="repeat" description="ANK" evidence="11">
    <location>
        <begin position="177"/>
        <end position="203"/>
    </location>
</feature>
<dbReference type="PROSITE" id="PS50088">
    <property type="entry name" value="ANK_REPEAT"/>
    <property type="match status" value="13"/>
</dbReference>
<feature type="repeat" description="ANK" evidence="11">
    <location>
        <begin position="491"/>
        <end position="520"/>
    </location>
</feature>
<dbReference type="EMBL" id="VSWD01000011">
    <property type="protein sequence ID" value="KAK3088028.1"/>
    <property type="molecule type" value="Genomic_DNA"/>
</dbReference>
<feature type="transmembrane region" description="Helical" evidence="14">
    <location>
        <begin position="703"/>
        <end position="724"/>
    </location>
</feature>
<evidence type="ECO:0000313" key="17">
    <source>
        <dbReference type="Proteomes" id="UP001186944"/>
    </source>
</evidence>
<comment type="caution">
    <text evidence="16">The sequence shown here is derived from an EMBL/GenBank/DDBJ whole genome shotgun (WGS) entry which is preliminary data.</text>
</comment>
<protein>
    <recommendedName>
        <fullName evidence="15">Ion transport domain-containing protein</fullName>
    </recommendedName>
</protein>
<keyword evidence="7 11" id="KW-0040">ANK repeat</keyword>
<feature type="repeat" description="ANK" evidence="11">
    <location>
        <begin position="455"/>
        <end position="487"/>
    </location>
</feature>
<feature type="transmembrane region" description="Helical" evidence="14">
    <location>
        <begin position="828"/>
        <end position="848"/>
    </location>
</feature>
<evidence type="ECO:0000256" key="6">
    <source>
        <dbReference type="ARBA" id="ARBA00022989"/>
    </source>
</evidence>
<keyword evidence="8" id="KW-0406">Ion transport</keyword>
<feature type="coiled-coil region" evidence="12">
    <location>
        <begin position="1047"/>
        <end position="1081"/>
    </location>
</feature>
<evidence type="ECO:0000313" key="16">
    <source>
        <dbReference type="EMBL" id="KAK3088028.1"/>
    </source>
</evidence>
<evidence type="ECO:0000256" key="2">
    <source>
        <dbReference type="ARBA" id="ARBA00022448"/>
    </source>
</evidence>
<feature type="repeat" description="ANK" evidence="11">
    <location>
        <begin position="144"/>
        <end position="176"/>
    </location>
</feature>
<dbReference type="Pfam" id="PF13637">
    <property type="entry name" value="Ank_4"/>
    <property type="match status" value="1"/>
</dbReference>
<dbReference type="Gene3D" id="1.10.287.70">
    <property type="match status" value="1"/>
</dbReference>
<feature type="repeat" description="ANK" evidence="11">
    <location>
        <begin position="220"/>
        <end position="252"/>
    </location>
</feature>
<evidence type="ECO:0000256" key="5">
    <source>
        <dbReference type="ARBA" id="ARBA00022737"/>
    </source>
</evidence>
<gene>
    <name evidence="16" type="ORF">FSP39_013681</name>
</gene>
<dbReference type="AlphaFoldDB" id="A0AA88XUM4"/>
<keyword evidence="5" id="KW-0677">Repeat</keyword>
<dbReference type="SUPFAM" id="SSF48403">
    <property type="entry name" value="Ankyrin repeat"/>
    <property type="match status" value="2"/>
</dbReference>
<keyword evidence="2" id="KW-0813">Transport</keyword>
<feature type="repeat" description="ANK" evidence="11">
    <location>
        <begin position="253"/>
        <end position="285"/>
    </location>
</feature>
<feature type="repeat" description="ANK" evidence="11">
    <location>
        <begin position="388"/>
        <end position="420"/>
    </location>
</feature>
<dbReference type="SMART" id="SM00248">
    <property type="entry name" value="ANK"/>
    <property type="match status" value="16"/>
</dbReference>
<evidence type="ECO:0000256" key="13">
    <source>
        <dbReference type="SAM" id="MobiDB-lite"/>
    </source>
</evidence>
<dbReference type="Proteomes" id="UP001186944">
    <property type="component" value="Unassembled WGS sequence"/>
</dbReference>
<keyword evidence="6 14" id="KW-1133">Transmembrane helix</keyword>
<comment type="subcellular location">
    <subcellularLocation>
        <location evidence="1">Membrane</location>
        <topology evidence="1">Multi-pass membrane protein</topology>
    </subcellularLocation>
</comment>
<dbReference type="PROSITE" id="PS50297">
    <property type="entry name" value="ANK_REP_REGION"/>
    <property type="match status" value="12"/>
</dbReference>
<feature type="repeat" description="ANK" evidence="11">
    <location>
        <begin position="15"/>
        <end position="47"/>
    </location>
</feature>
<feature type="region of interest" description="Disordered" evidence="13">
    <location>
        <begin position="61"/>
        <end position="85"/>
    </location>
</feature>
<dbReference type="GO" id="GO:0005216">
    <property type="term" value="F:monoatomic ion channel activity"/>
    <property type="evidence" value="ECO:0007669"/>
    <property type="project" value="InterPro"/>
</dbReference>
<feature type="transmembrane region" description="Helical" evidence="14">
    <location>
        <begin position="868"/>
        <end position="890"/>
    </location>
</feature>
<dbReference type="PANTHER" id="PTHR47143:SF3">
    <property type="entry name" value="PWWP DOMAIN-CONTAINING PROTEIN"/>
    <property type="match status" value="1"/>
</dbReference>
<evidence type="ECO:0000259" key="15">
    <source>
        <dbReference type="Pfam" id="PF00520"/>
    </source>
</evidence>
<evidence type="ECO:0000256" key="11">
    <source>
        <dbReference type="PROSITE-ProRule" id="PRU00023"/>
    </source>
</evidence>
<dbReference type="GO" id="GO:1902495">
    <property type="term" value="C:transmembrane transporter complex"/>
    <property type="evidence" value="ECO:0007669"/>
    <property type="project" value="TreeGrafter"/>
</dbReference>
<dbReference type="InterPro" id="IPR036770">
    <property type="entry name" value="Ankyrin_rpt-contain_sf"/>
</dbReference>
<keyword evidence="10" id="KW-0407">Ion channel</keyword>
<keyword evidence="4 14" id="KW-0812">Transmembrane</keyword>
<dbReference type="Pfam" id="PF12796">
    <property type="entry name" value="Ank_2"/>
    <property type="match status" value="5"/>
</dbReference>
<evidence type="ECO:0000256" key="4">
    <source>
        <dbReference type="ARBA" id="ARBA00022692"/>
    </source>
</evidence>
<keyword evidence="17" id="KW-1185">Reference proteome</keyword>
<feature type="repeat" description="ANK" evidence="11">
    <location>
        <begin position="319"/>
        <end position="351"/>
    </location>
</feature>
<evidence type="ECO:0000256" key="14">
    <source>
        <dbReference type="SAM" id="Phobius"/>
    </source>
</evidence>
<evidence type="ECO:0000256" key="1">
    <source>
        <dbReference type="ARBA" id="ARBA00004141"/>
    </source>
</evidence>
<feature type="repeat" description="ANK" evidence="11">
    <location>
        <begin position="110"/>
        <end position="143"/>
    </location>
</feature>
<dbReference type="Pfam" id="PF00520">
    <property type="entry name" value="Ion_trans"/>
    <property type="match status" value="1"/>
</dbReference>
<dbReference type="InterPro" id="IPR002110">
    <property type="entry name" value="Ankyrin_rpt"/>
</dbReference>
<sequence length="1097" mass="124252">MTGNRIKKINMRDEDDVTPLHYAARYDHLEVVKVLIENGANVNCIDDELLTPLHYAARYKRDRHKKGTPGSTEEPPANGRPLRSISTDLADPVVDYLVQSSANINQFDKYGLTPLHYACMRGNEMALRQLLTYPELNIEAVDKQGMTALHMAATHNHTEEAGYLIQAKAMLRVKDNEDLTPLHCACYEGNIEVVKLLFKEAAQRDGWVTIQNMVADRDIDQNTCLHLAVLNGHYDVMKLCVEKKADVNTPAIKYMHPLHLAAKAGDLNCVRLLVKHKARIDSLNEDMATPLHIAAANDHLDVVEYLVKKKAPLDKKDKDNYTPLLMAAYTGRAEIVNLLLKKGADRSALDKNDKSALYLAAEEDQTEALKVMLSYNEMKKMLEVGDRYDNHPLHIAAQEGYLGCVKILLENGASMESKNEEEQTPIHLAAKHGRTNVVKEFVKRKKNSVNEEDENSETPLHLAAINGHKKVVQVLLQFGADVAARNSLLWTPLDCAAEKGHIKIVRILLDADAPVDPMDKTSTTPLHLAAKNGHENVVTYLLEHHAEISKRDSDGNNCLDLAIDNNKVGVAMAILDSAKWEDAMRNDTIDVATEVAEQVFLKCMTANQKNPEHVDYKVVFNYEYLDDTYTDWSERGSSDSGSVSTYNDDFTLSKRAIAYTKDSTEFKKNHPLMIMVTSSRENLLAHPLVSALLRHKWSSFGRAFYYINFLIYAIFLVFLTGYMLTTMPPHKYYVSLGVSSSNVSETEVCKMASDSPQINQDLFAKIGKFVIIVLSVWNLIKEVMQMYQARLNYLAVENLTEWLTYISALLLVIDPYSCQRDSGYRFNWQWSLGAMSIFLGWVILVLFLQKFPRFGIYVVMFKDILNTFIQFFLVFVLFIVAFGFGFYSLLQNQDPFATPWESLIKTTVMMIGEYDYADVFYSDSDDFKDHHPVMTFLMFIVFMIVMSIIIMNLLVGLAVDDIKAVQEKAALRRMAMQVDLALDVEKVVPDFIRKRVVVKCEKIAPNRSTMNPFLRFKAAEAGDLTSESISKALDPDLDDIKRVIGTQDDMQKELVKVKTHIKEMRAQNSRVEGMLMALLNEQNIEFDAEDFLDNLEG</sequence>
<dbReference type="InterPro" id="IPR052076">
    <property type="entry name" value="TRP_cation_channel"/>
</dbReference>
<evidence type="ECO:0000256" key="10">
    <source>
        <dbReference type="ARBA" id="ARBA00023303"/>
    </source>
</evidence>
<proteinExistence type="predicted"/>
<name>A0AA88XUM4_PINIB</name>
<dbReference type="Pfam" id="PF00023">
    <property type="entry name" value="Ank"/>
    <property type="match status" value="1"/>
</dbReference>
<evidence type="ECO:0000256" key="12">
    <source>
        <dbReference type="SAM" id="Coils"/>
    </source>
</evidence>
<evidence type="ECO:0000256" key="3">
    <source>
        <dbReference type="ARBA" id="ARBA00022606"/>
    </source>
</evidence>
<dbReference type="PANTHER" id="PTHR47143">
    <property type="entry name" value="TRANSIENT RECEPTOR POTENTIAL CATION CHANNEL PROTEIN PAINLESS"/>
    <property type="match status" value="1"/>
</dbReference>
<accession>A0AA88XUM4</accession>
<feature type="transmembrane region" description="Helical" evidence="14">
    <location>
        <begin position="792"/>
        <end position="813"/>
    </location>
</feature>